<feature type="transmembrane region" description="Helical" evidence="1">
    <location>
        <begin position="24"/>
        <end position="43"/>
    </location>
</feature>
<name>A0A9D1HR63_9FIRM</name>
<keyword evidence="1" id="KW-0472">Membrane</keyword>
<keyword evidence="1" id="KW-1133">Transmembrane helix</keyword>
<organism evidence="2 3">
    <name type="scientific">Candidatus Limadaptatus stercorigallinarum</name>
    <dbReference type="NCBI Taxonomy" id="2840845"/>
    <lineage>
        <taxon>Bacteria</taxon>
        <taxon>Bacillati</taxon>
        <taxon>Bacillota</taxon>
        <taxon>Clostridia</taxon>
        <taxon>Eubacteriales</taxon>
        <taxon>Candidatus Limadaptatus</taxon>
    </lineage>
</organism>
<feature type="transmembrane region" description="Helical" evidence="1">
    <location>
        <begin position="89"/>
        <end position="114"/>
    </location>
</feature>
<keyword evidence="1" id="KW-0812">Transmembrane</keyword>
<sequence>MKSTGLRSALGIIKDFCRDNRKSVISFCALFALGIVIGIFITIDSAGGEFERISRADMEFGSVKVFFTTSFMVLAGYGVLLLGAGAPAFAVAGLVVFAVHGYYFGKYVCLLVAMYGATGVVNMIVVYIPFFLVTLVCMIVAGVRALNTVGCNRFRTAGLALLKIYGLNIAVNFVVFVIIGAFTKVIVVGF</sequence>
<feature type="transmembrane region" description="Helical" evidence="1">
    <location>
        <begin position="63"/>
        <end position="82"/>
    </location>
</feature>
<evidence type="ECO:0000256" key="1">
    <source>
        <dbReference type="SAM" id="Phobius"/>
    </source>
</evidence>
<dbReference type="AlphaFoldDB" id="A0A9D1HR63"/>
<comment type="caution">
    <text evidence="2">The sequence shown here is derived from an EMBL/GenBank/DDBJ whole genome shotgun (WGS) entry which is preliminary data.</text>
</comment>
<evidence type="ECO:0008006" key="4">
    <source>
        <dbReference type="Google" id="ProtNLM"/>
    </source>
</evidence>
<dbReference type="Proteomes" id="UP000824088">
    <property type="component" value="Unassembled WGS sequence"/>
</dbReference>
<evidence type="ECO:0000313" key="2">
    <source>
        <dbReference type="EMBL" id="HIU21011.1"/>
    </source>
</evidence>
<evidence type="ECO:0000313" key="3">
    <source>
        <dbReference type="Proteomes" id="UP000824088"/>
    </source>
</evidence>
<feature type="transmembrane region" description="Helical" evidence="1">
    <location>
        <begin position="120"/>
        <end position="143"/>
    </location>
</feature>
<reference evidence="2" key="1">
    <citation type="submission" date="2020-10" db="EMBL/GenBank/DDBJ databases">
        <authorList>
            <person name="Gilroy R."/>
        </authorList>
    </citation>
    <scope>NUCLEOTIDE SEQUENCE</scope>
    <source>
        <strain evidence="2">1063</strain>
    </source>
</reference>
<gene>
    <name evidence="2" type="ORF">IAD51_02065</name>
</gene>
<accession>A0A9D1HR63</accession>
<dbReference type="EMBL" id="DVMN01000035">
    <property type="protein sequence ID" value="HIU21011.1"/>
    <property type="molecule type" value="Genomic_DNA"/>
</dbReference>
<proteinExistence type="predicted"/>
<reference evidence="2" key="2">
    <citation type="journal article" date="2021" name="PeerJ">
        <title>Extensive microbial diversity within the chicken gut microbiome revealed by metagenomics and culture.</title>
        <authorList>
            <person name="Gilroy R."/>
            <person name="Ravi A."/>
            <person name="Getino M."/>
            <person name="Pursley I."/>
            <person name="Horton D.L."/>
            <person name="Alikhan N.F."/>
            <person name="Baker D."/>
            <person name="Gharbi K."/>
            <person name="Hall N."/>
            <person name="Watson M."/>
            <person name="Adriaenssens E.M."/>
            <person name="Foster-Nyarko E."/>
            <person name="Jarju S."/>
            <person name="Secka A."/>
            <person name="Antonio M."/>
            <person name="Oren A."/>
            <person name="Chaudhuri R.R."/>
            <person name="La Ragione R."/>
            <person name="Hildebrand F."/>
            <person name="Pallen M.J."/>
        </authorList>
    </citation>
    <scope>NUCLEOTIDE SEQUENCE</scope>
    <source>
        <strain evidence="2">1063</strain>
    </source>
</reference>
<feature type="transmembrane region" description="Helical" evidence="1">
    <location>
        <begin position="164"/>
        <end position="187"/>
    </location>
</feature>
<protein>
    <recommendedName>
        <fullName evidence="4">Stage II sporulation protein M</fullName>
    </recommendedName>
</protein>